<accession>G7Y3Y0</accession>
<evidence type="ECO:0000313" key="1">
    <source>
        <dbReference type="EMBL" id="GAA47666.1"/>
    </source>
</evidence>
<organism evidence="1 2">
    <name type="scientific">Clonorchis sinensis</name>
    <name type="common">Chinese liver fluke</name>
    <dbReference type="NCBI Taxonomy" id="79923"/>
    <lineage>
        <taxon>Eukaryota</taxon>
        <taxon>Metazoa</taxon>
        <taxon>Spiralia</taxon>
        <taxon>Lophotrochozoa</taxon>
        <taxon>Platyhelminthes</taxon>
        <taxon>Trematoda</taxon>
        <taxon>Digenea</taxon>
        <taxon>Opisthorchiida</taxon>
        <taxon>Opisthorchiata</taxon>
        <taxon>Opisthorchiidae</taxon>
        <taxon>Clonorchis</taxon>
    </lineage>
</organism>
<reference key="2">
    <citation type="submission" date="2011-10" db="EMBL/GenBank/DDBJ databases">
        <title>The genome and transcriptome sequence of Clonorchis sinensis provide insights into the carcinogenic liver fluke.</title>
        <authorList>
            <person name="Wang X."/>
            <person name="Huang Y."/>
            <person name="Chen W."/>
            <person name="Liu H."/>
            <person name="Guo L."/>
            <person name="Chen Y."/>
            <person name="Luo F."/>
            <person name="Zhou W."/>
            <person name="Sun J."/>
            <person name="Mao Q."/>
            <person name="Liang P."/>
            <person name="Zhou C."/>
            <person name="Tian Y."/>
            <person name="Men J."/>
            <person name="Lv X."/>
            <person name="Huang L."/>
            <person name="Zhou J."/>
            <person name="Hu Y."/>
            <person name="Li R."/>
            <person name="Zhang F."/>
            <person name="Lei H."/>
            <person name="Li X."/>
            <person name="Hu X."/>
            <person name="Liang C."/>
            <person name="Xu J."/>
            <person name="Wu Z."/>
            <person name="Yu X."/>
        </authorList>
    </citation>
    <scope>NUCLEOTIDE SEQUENCE</scope>
    <source>
        <strain>Henan</strain>
    </source>
</reference>
<dbReference type="Proteomes" id="UP000008909">
    <property type="component" value="Unassembled WGS sequence"/>
</dbReference>
<reference evidence="1" key="1">
    <citation type="journal article" date="2011" name="Genome Biol.">
        <title>The draft genome of the carcinogenic human liver fluke Clonorchis sinensis.</title>
        <authorList>
            <person name="Wang X."/>
            <person name="Chen W."/>
            <person name="Huang Y."/>
            <person name="Sun J."/>
            <person name="Men J."/>
            <person name="Liu H."/>
            <person name="Luo F."/>
            <person name="Guo L."/>
            <person name="Lv X."/>
            <person name="Deng C."/>
            <person name="Zhou C."/>
            <person name="Fan Y."/>
            <person name="Li X."/>
            <person name="Huang L."/>
            <person name="Hu Y."/>
            <person name="Liang C."/>
            <person name="Hu X."/>
            <person name="Xu J."/>
            <person name="Yu X."/>
        </authorList>
    </citation>
    <scope>NUCLEOTIDE SEQUENCE [LARGE SCALE GENOMIC DNA]</scope>
    <source>
        <strain evidence="1">Henan</strain>
    </source>
</reference>
<gene>
    <name evidence="1" type="ORF">CLF_100652</name>
</gene>
<evidence type="ECO:0000313" key="2">
    <source>
        <dbReference type="Proteomes" id="UP000008909"/>
    </source>
</evidence>
<sequence length="363" mass="41745">MNHGQAIKLGTHSPYPHRDVVLRFVDSQAREHFRESVGFVMVVKIGRANRDKLELVSIEDAQWFVAVIQARQLHSHADVYGELSKSLRTQSNERQVYAHPPFLFNSVIDEIMRRTLESLQNAGVHMVSDENLVDPEYAHDFIAVFKEENYPLETQPRLCFAFSEDLLLRVTRRYCLLVTLTTHYVCTVAANKQKHNSARGLCMFQTFAWQTDGMYGYEGPSLIVELGYYVYLIRGTNSYSPVSELGIGKPYVEPTGHLTRNDYGAKMKAWVHTVTRKCIFLIWSMKYPGFINVDDLRTPDTIKIMHTSTHLKSSRPFIYLVSHKRLFPSAMQRHRDHCISFSTRSTSGRIRMNTIASSTLMLS</sequence>
<protein>
    <submittedName>
        <fullName evidence="1">Uncharacterized protein</fullName>
    </submittedName>
</protein>
<name>G7Y3Y0_CLOSI</name>
<keyword evidence="2" id="KW-1185">Reference proteome</keyword>
<proteinExistence type="predicted"/>
<dbReference type="EMBL" id="DF142848">
    <property type="protein sequence ID" value="GAA47666.1"/>
    <property type="molecule type" value="Genomic_DNA"/>
</dbReference>
<dbReference type="AlphaFoldDB" id="G7Y3Y0"/>